<accession>A0AAP0KIH9</accession>
<feature type="region of interest" description="Disordered" evidence="1">
    <location>
        <begin position="48"/>
        <end position="93"/>
    </location>
</feature>
<evidence type="ECO:0000313" key="3">
    <source>
        <dbReference type="Proteomes" id="UP001417504"/>
    </source>
</evidence>
<organism evidence="2 3">
    <name type="scientific">Stephania japonica</name>
    <dbReference type="NCBI Taxonomy" id="461633"/>
    <lineage>
        <taxon>Eukaryota</taxon>
        <taxon>Viridiplantae</taxon>
        <taxon>Streptophyta</taxon>
        <taxon>Embryophyta</taxon>
        <taxon>Tracheophyta</taxon>
        <taxon>Spermatophyta</taxon>
        <taxon>Magnoliopsida</taxon>
        <taxon>Ranunculales</taxon>
        <taxon>Menispermaceae</taxon>
        <taxon>Menispermoideae</taxon>
        <taxon>Cissampelideae</taxon>
        <taxon>Stephania</taxon>
    </lineage>
</organism>
<feature type="compositionally biased region" description="Acidic residues" evidence="1">
    <location>
        <begin position="61"/>
        <end position="74"/>
    </location>
</feature>
<dbReference type="EMBL" id="JBBNAE010000001">
    <property type="protein sequence ID" value="KAK9153177.1"/>
    <property type="molecule type" value="Genomic_DNA"/>
</dbReference>
<protein>
    <submittedName>
        <fullName evidence="2">Uncharacterized protein</fullName>
    </submittedName>
</protein>
<sequence>MVGPALKSRTYWDRFGIERRKSGWENPRQPLQAALWIGASLSPSHRGAWGRELPAPRLEAEVEGSAEPQEEGLAEPEVGGSTEPVIKESAEVE</sequence>
<comment type="caution">
    <text evidence="2">The sequence shown here is derived from an EMBL/GenBank/DDBJ whole genome shotgun (WGS) entry which is preliminary data.</text>
</comment>
<evidence type="ECO:0000313" key="2">
    <source>
        <dbReference type="EMBL" id="KAK9153177.1"/>
    </source>
</evidence>
<gene>
    <name evidence="2" type="ORF">Sjap_000657</name>
</gene>
<proteinExistence type="predicted"/>
<name>A0AAP0KIH9_9MAGN</name>
<reference evidence="2 3" key="1">
    <citation type="submission" date="2024-01" db="EMBL/GenBank/DDBJ databases">
        <title>Genome assemblies of Stephania.</title>
        <authorList>
            <person name="Yang L."/>
        </authorList>
    </citation>
    <scope>NUCLEOTIDE SEQUENCE [LARGE SCALE GENOMIC DNA]</scope>
    <source>
        <strain evidence="2">QJT</strain>
        <tissue evidence="2">Leaf</tissue>
    </source>
</reference>
<keyword evidence="3" id="KW-1185">Reference proteome</keyword>
<evidence type="ECO:0000256" key="1">
    <source>
        <dbReference type="SAM" id="MobiDB-lite"/>
    </source>
</evidence>
<dbReference type="Proteomes" id="UP001417504">
    <property type="component" value="Unassembled WGS sequence"/>
</dbReference>
<dbReference type="AlphaFoldDB" id="A0AAP0KIH9"/>